<dbReference type="EMBL" id="JAGKSP010000004">
    <property type="protein sequence ID" value="MBP3963483.1"/>
    <property type="molecule type" value="Genomic_DNA"/>
</dbReference>
<evidence type="ECO:0000313" key="3">
    <source>
        <dbReference type="Proteomes" id="UP000673394"/>
    </source>
</evidence>
<protein>
    <recommendedName>
        <fullName evidence="4">Exosporium protein C</fullName>
    </recommendedName>
</protein>
<comment type="caution">
    <text evidence="2">The sequence shown here is derived from an EMBL/GenBank/DDBJ whole genome shotgun (WGS) entry which is preliminary data.</text>
</comment>
<proteinExistence type="predicted"/>
<evidence type="ECO:0000313" key="1">
    <source>
        <dbReference type="EMBL" id="MBP3961846.1"/>
    </source>
</evidence>
<dbReference type="RefSeq" id="WP_210655539.1">
    <property type="nucleotide sequence ID" value="NZ_JAGKSP010000001.1"/>
</dbReference>
<gene>
    <name evidence="1" type="ORF">I8J30_03920</name>
    <name evidence="2" type="ORF">I8J30_12275</name>
</gene>
<keyword evidence="3" id="KW-1185">Reference proteome</keyword>
<evidence type="ECO:0000313" key="2">
    <source>
        <dbReference type="EMBL" id="MBP3963483.1"/>
    </source>
</evidence>
<sequence>MPFTTGPVTNTRDFGTASTNIVISTRNLDLASPATIIAQIFASVDSSIFYTAYHLSYLVPPNSYDVREFFIAGNVTYEVQLATMNVSPPAVLMAVTGINEFGNLVEEQLFNQNELIFITSMSPPIV</sequence>
<reference evidence="2 3" key="1">
    <citation type="submission" date="2021-04" db="EMBL/GenBank/DDBJ databases">
        <title>Paenibacillus sp. DLE-14 whole genome sequence.</title>
        <authorList>
            <person name="Ham Y.J."/>
        </authorList>
    </citation>
    <scope>NUCLEOTIDE SEQUENCE [LARGE SCALE GENOMIC DNA]</scope>
    <source>
        <strain evidence="2 3">DLE-14</strain>
    </source>
</reference>
<evidence type="ECO:0008006" key="4">
    <source>
        <dbReference type="Google" id="ProtNLM"/>
    </source>
</evidence>
<accession>A0ABS5CC19</accession>
<dbReference type="EMBL" id="JAGKSP010000001">
    <property type="protein sequence ID" value="MBP3961846.1"/>
    <property type="molecule type" value="Genomic_DNA"/>
</dbReference>
<name>A0ABS5CC19_9BACL</name>
<dbReference type="Proteomes" id="UP000673394">
    <property type="component" value="Unassembled WGS sequence"/>
</dbReference>
<organism evidence="2 3">
    <name type="scientific">Paenibacillus lignilyticus</name>
    <dbReference type="NCBI Taxonomy" id="1172615"/>
    <lineage>
        <taxon>Bacteria</taxon>
        <taxon>Bacillati</taxon>
        <taxon>Bacillota</taxon>
        <taxon>Bacilli</taxon>
        <taxon>Bacillales</taxon>
        <taxon>Paenibacillaceae</taxon>
        <taxon>Paenibacillus</taxon>
    </lineage>
</organism>